<dbReference type="VEuPathDB" id="FungiDB:EMCG_01847"/>
<feature type="non-terminal residue" evidence="1">
    <location>
        <position position="71"/>
    </location>
</feature>
<evidence type="ECO:0000313" key="2">
    <source>
        <dbReference type="Proteomes" id="UP000034164"/>
    </source>
</evidence>
<protein>
    <submittedName>
        <fullName evidence="1">Uncharacterized protein</fullName>
    </submittedName>
</protein>
<dbReference type="Proteomes" id="UP000034164">
    <property type="component" value="Unassembled WGS sequence"/>
</dbReference>
<dbReference type="AlphaFoldDB" id="A0A0G2I0E4"/>
<dbReference type="EMBL" id="LCZI01000911">
    <property type="protein sequence ID" value="KKZ63848.1"/>
    <property type="molecule type" value="Genomic_DNA"/>
</dbReference>
<gene>
    <name evidence="1" type="ORF">EMCG_01847</name>
</gene>
<feature type="non-terminal residue" evidence="1">
    <location>
        <position position="1"/>
    </location>
</feature>
<accession>A0A0G2I0E4</accession>
<name>A0A0G2I0E4_9EURO</name>
<reference evidence="2" key="1">
    <citation type="journal article" date="2015" name="PLoS Genet.">
        <title>The dynamic genome and transcriptome of the human fungal pathogen Blastomyces and close relative Emmonsia.</title>
        <authorList>
            <person name="Munoz J.F."/>
            <person name="Gauthier G.M."/>
            <person name="Desjardins C.A."/>
            <person name="Gallo J.E."/>
            <person name="Holder J."/>
            <person name="Sullivan T.D."/>
            <person name="Marty A.J."/>
            <person name="Carmen J.C."/>
            <person name="Chen Z."/>
            <person name="Ding L."/>
            <person name="Gujja S."/>
            <person name="Magrini V."/>
            <person name="Misas E."/>
            <person name="Mitreva M."/>
            <person name="Priest M."/>
            <person name="Saif S."/>
            <person name="Whiston E.A."/>
            <person name="Young S."/>
            <person name="Zeng Q."/>
            <person name="Goldman W.E."/>
            <person name="Mardis E.R."/>
            <person name="Taylor J.W."/>
            <person name="McEwen J.G."/>
            <person name="Clay O.K."/>
            <person name="Klein B.S."/>
            <person name="Cuomo C.A."/>
        </authorList>
    </citation>
    <scope>NUCLEOTIDE SEQUENCE [LARGE SCALE GENOMIC DNA]</scope>
    <source>
        <strain evidence="2">UAMH 3008</strain>
    </source>
</reference>
<sequence>IDYELTSRISIFLMQNIAVSDRVNITDSVRDTVTASDSRVKSFEKNTLSVSSELSTDSVIIALSLLKNLSQ</sequence>
<evidence type="ECO:0000313" key="1">
    <source>
        <dbReference type="EMBL" id="KKZ63848.1"/>
    </source>
</evidence>
<proteinExistence type="predicted"/>
<comment type="caution">
    <text evidence="1">The sequence shown here is derived from an EMBL/GenBank/DDBJ whole genome shotgun (WGS) entry which is preliminary data.</text>
</comment>
<organism evidence="1 2">
    <name type="scientific">[Emmonsia] crescens</name>
    <dbReference type="NCBI Taxonomy" id="73230"/>
    <lineage>
        <taxon>Eukaryota</taxon>
        <taxon>Fungi</taxon>
        <taxon>Dikarya</taxon>
        <taxon>Ascomycota</taxon>
        <taxon>Pezizomycotina</taxon>
        <taxon>Eurotiomycetes</taxon>
        <taxon>Eurotiomycetidae</taxon>
        <taxon>Onygenales</taxon>
        <taxon>Ajellomycetaceae</taxon>
        <taxon>Emergomyces</taxon>
    </lineage>
</organism>